<dbReference type="STRING" id="692418.SAMN04488029_0870"/>
<sequence>MKYLHFLFILLLVSFSVQSQTVFSVIHVKGEVKIKSTGIALMRGMKISEKETLVYGSVNDLVAAINPQKGKVILQPTADAHSKNSELAFVIKDIYSPMLGNATTRGSSLLTTIGIVNFFKAGFLVLDENEFEFNERDFPLSDSSFFFVRYSAEKFDEPINKKLPINEGRVLLNRDDFLRIDGNEIDASTLSNFELFYFADNMTNKLANMELYIIPMKEINEVIDVIKTSGIDNPFMECLQYMQIIYGNVDPSRLETIFNER</sequence>
<name>A0A1W2G770_REIFA</name>
<accession>A0A1W2G770</accession>
<dbReference type="AlphaFoldDB" id="A0A1W2G770"/>
<feature type="chain" id="PRO_5012596812" evidence="1">
    <location>
        <begin position="20"/>
        <end position="261"/>
    </location>
</feature>
<evidence type="ECO:0000256" key="1">
    <source>
        <dbReference type="SAM" id="SignalP"/>
    </source>
</evidence>
<keyword evidence="1" id="KW-0732">Signal</keyword>
<dbReference type="RefSeq" id="WP_084371180.1">
    <property type="nucleotide sequence ID" value="NZ_FWYF01000001.1"/>
</dbReference>
<protein>
    <submittedName>
        <fullName evidence="2">Uncharacterized protein</fullName>
    </submittedName>
</protein>
<keyword evidence="3" id="KW-1185">Reference proteome</keyword>
<dbReference type="EMBL" id="FWYF01000001">
    <property type="protein sequence ID" value="SMD32525.1"/>
    <property type="molecule type" value="Genomic_DNA"/>
</dbReference>
<feature type="signal peptide" evidence="1">
    <location>
        <begin position="1"/>
        <end position="19"/>
    </location>
</feature>
<proteinExistence type="predicted"/>
<evidence type="ECO:0000313" key="3">
    <source>
        <dbReference type="Proteomes" id="UP000192472"/>
    </source>
</evidence>
<dbReference type="Proteomes" id="UP000192472">
    <property type="component" value="Unassembled WGS sequence"/>
</dbReference>
<evidence type="ECO:0000313" key="2">
    <source>
        <dbReference type="EMBL" id="SMD32525.1"/>
    </source>
</evidence>
<gene>
    <name evidence="2" type="ORF">SAMN04488029_0870</name>
</gene>
<organism evidence="2 3">
    <name type="scientific">Reichenbachiella faecimaris</name>
    <dbReference type="NCBI Taxonomy" id="692418"/>
    <lineage>
        <taxon>Bacteria</taxon>
        <taxon>Pseudomonadati</taxon>
        <taxon>Bacteroidota</taxon>
        <taxon>Cytophagia</taxon>
        <taxon>Cytophagales</taxon>
        <taxon>Reichenbachiellaceae</taxon>
        <taxon>Reichenbachiella</taxon>
    </lineage>
</organism>
<reference evidence="2 3" key="1">
    <citation type="submission" date="2017-04" db="EMBL/GenBank/DDBJ databases">
        <authorList>
            <person name="Afonso C.L."/>
            <person name="Miller P.J."/>
            <person name="Scott M.A."/>
            <person name="Spackman E."/>
            <person name="Goraichik I."/>
            <person name="Dimitrov K.M."/>
            <person name="Suarez D.L."/>
            <person name="Swayne D.E."/>
        </authorList>
    </citation>
    <scope>NUCLEOTIDE SEQUENCE [LARGE SCALE GENOMIC DNA]</scope>
    <source>
        <strain evidence="2 3">DSM 26133</strain>
    </source>
</reference>